<dbReference type="EMBL" id="CP097218">
    <property type="protein sequence ID" value="UQN30186.1"/>
    <property type="molecule type" value="Genomic_DNA"/>
</dbReference>
<dbReference type="InterPro" id="IPR036052">
    <property type="entry name" value="TrpB-like_PALP_sf"/>
</dbReference>
<dbReference type="PANTHER" id="PTHR10314">
    <property type="entry name" value="CYSTATHIONINE BETA-SYNTHASE"/>
    <property type="match status" value="1"/>
</dbReference>
<comment type="cofactor">
    <cofactor evidence="1">
        <name>pyridoxal 5'-phosphate</name>
        <dbReference type="ChEBI" id="CHEBI:597326"/>
    </cofactor>
</comment>
<evidence type="ECO:0000313" key="4">
    <source>
        <dbReference type="EMBL" id="UQN30186.1"/>
    </source>
</evidence>
<dbReference type="InterPro" id="IPR050214">
    <property type="entry name" value="Cys_Synth/Cystath_Beta-Synth"/>
</dbReference>
<gene>
    <name evidence="4" type="ORF">M4486_02235</name>
</gene>
<dbReference type="Gene3D" id="3.40.50.1100">
    <property type="match status" value="2"/>
</dbReference>
<feature type="domain" description="Tryptophan synthase beta chain-like PALP" evidence="3">
    <location>
        <begin position="9"/>
        <end position="317"/>
    </location>
</feature>
<evidence type="ECO:0000256" key="2">
    <source>
        <dbReference type="ARBA" id="ARBA00022898"/>
    </source>
</evidence>
<dbReference type="RefSeq" id="WP_249479352.1">
    <property type="nucleotide sequence ID" value="NZ_CP097218.1"/>
</dbReference>
<evidence type="ECO:0000256" key="1">
    <source>
        <dbReference type="ARBA" id="ARBA00001933"/>
    </source>
</evidence>
<organism evidence="4 5">
    <name type="scientific">Brachybacterium kimchii</name>
    <dbReference type="NCBI Taxonomy" id="2942909"/>
    <lineage>
        <taxon>Bacteria</taxon>
        <taxon>Bacillati</taxon>
        <taxon>Actinomycetota</taxon>
        <taxon>Actinomycetes</taxon>
        <taxon>Micrococcales</taxon>
        <taxon>Dermabacteraceae</taxon>
        <taxon>Brachybacterium</taxon>
    </lineage>
</organism>
<dbReference type="SUPFAM" id="SSF53686">
    <property type="entry name" value="Tryptophan synthase beta subunit-like PLP-dependent enzymes"/>
    <property type="match status" value="1"/>
</dbReference>
<accession>A0ABY4N6K5</accession>
<keyword evidence="5" id="KW-1185">Reference proteome</keyword>
<dbReference type="PROSITE" id="PS00901">
    <property type="entry name" value="CYS_SYNTHASE"/>
    <property type="match status" value="1"/>
</dbReference>
<evidence type="ECO:0000259" key="3">
    <source>
        <dbReference type="Pfam" id="PF00291"/>
    </source>
</evidence>
<sequence>MSRIHQSIAELVGNTPLVELSNYQKKHGIAAHVIGKLEYLNPSGSVKDRLALALIEDARAKGQISEGSTLIDVTSGNTGISLASIGHALGLEFIPYLEPGTTQERLDIFNGFGLDTHSFTDIEEIADFEEKGLVIDDLIRGITRIAEEQGFHYAGQTVNEANQEFHYRTTGPEIWEDTDGRVDYFVAAAGTAGTIVGTGRYLREQNPDVTIVGVQAADSSRPDSEDFTGNIIDGTLPVHDVPDEFVPTLIRSNLENGFAFDEVIDVQAEEAYRTAQETAKTDGLFLGTSAAAALTAALRIARRPEAEGRNIVVIYPDNGFKYLSTGLYKPLGDAA</sequence>
<proteinExistence type="predicted"/>
<dbReference type="InterPro" id="IPR001926">
    <property type="entry name" value="TrpB-like_PALP"/>
</dbReference>
<dbReference type="CDD" id="cd01561">
    <property type="entry name" value="CBS_like"/>
    <property type="match status" value="1"/>
</dbReference>
<evidence type="ECO:0000313" key="5">
    <source>
        <dbReference type="Proteomes" id="UP001055868"/>
    </source>
</evidence>
<protein>
    <submittedName>
        <fullName evidence="4">Cysteine synthase family protein</fullName>
    </submittedName>
</protein>
<dbReference type="Proteomes" id="UP001055868">
    <property type="component" value="Chromosome"/>
</dbReference>
<keyword evidence="2" id="KW-0663">Pyridoxal phosphate</keyword>
<dbReference type="InterPro" id="IPR001216">
    <property type="entry name" value="P-phosphate_BS"/>
</dbReference>
<dbReference type="Pfam" id="PF00291">
    <property type="entry name" value="PALP"/>
    <property type="match status" value="1"/>
</dbReference>
<name>A0ABY4N6K5_9MICO</name>
<reference evidence="4" key="1">
    <citation type="submission" date="2022-05" db="EMBL/GenBank/DDBJ databases">
        <title>Genomic analysis of Brachybacterium sp. CBA3104.</title>
        <authorList>
            <person name="Roh S.W."/>
            <person name="Kim Y.B."/>
            <person name="Kim Y."/>
        </authorList>
    </citation>
    <scope>NUCLEOTIDE SEQUENCE</scope>
    <source>
        <strain evidence="4">CBA3104</strain>
    </source>
</reference>